<evidence type="ECO:0000256" key="1">
    <source>
        <dbReference type="SAM" id="MobiDB-lite"/>
    </source>
</evidence>
<feature type="region of interest" description="Disordered" evidence="1">
    <location>
        <begin position="127"/>
        <end position="159"/>
    </location>
</feature>
<dbReference type="AlphaFoldDB" id="X8ANX8"/>
<reference evidence="2" key="1">
    <citation type="submission" date="2014-01" db="EMBL/GenBank/DDBJ databases">
        <authorList>
            <person name="Brown-Elliot B."/>
            <person name="Wallace R."/>
            <person name="Lenaerts A."/>
            <person name="Ordway D."/>
            <person name="DeGroote M.A."/>
            <person name="Parker T."/>
            <person name="Sizemore C."/>
            <person name="Tallon L.J."/>
            <person name="Sadzewicz L.K."/>
            <person name="Sengamalay N."/>
            <person name="Fraser C.M."/>
            <person name="Hine E."/>
            <person name="Shefchek K.A."/>
            <person name="Das S.P."/>
            <person name="Tettelin H."/>
        </authorList>
    </citation>
    <scope>NUCLEOTIDE SEQUENCE [LARGE SCALE GENOMIC DNA]</scope>
    <source>
        <strain evidence="2">4042</strain>
    </source>
</reference>
<feature type="region of interest" description="Disordered" evidence="1">
    <location>
        <begin position="86"/>
        <end position="107"/>
    </location>
</feature>
<sequence length="260" mass="28009">MPASCCTHPRESEDPMIVATVGLWQCRSRRSTPAKPAAARPARLVVTGRDTSEGRQLRRWLTQLIVTERLIAAEADARGLTAADAPAKPRCCRSDGPAGDRQHRRAALADPRARALFAHLTAAVEVSDDEVPTTTPATRCDSPRRDPPDGWRARPLRPPLAQVRAAITAHLRGAARRALPDVARRTPRRAGAAGPGYEHPGDPRQPDHTTALIACSPSPSMSAAPPSPPVSSTRPRAGAHRHPFHSEFPAPKMFGSPSRR</sequence>
<evidence type="ECO:0000313" key="2">
    <source>
        <dbReference type="EMBL" id="EUA32821.1"/>
    </source>
</evidence>
<protein>
    <submittedName>
        <fullName evidence="2">Malonyl CoA-acyl carrier transacylase, FabD2 domain protein</fullName>
    </submittedName>
</protein>
<feature type="compositionally biased region" description="Basic and acidic residues" evidence="1">
    <location>
        <begin position="141"/>
        <end position="152"/>
    </location>
</feature>
<comment type="caution">
    <text evidence="2">The sequence shown here is derived from an EMBL/GenBank/DDBJ whole genome shotgun (WGS) entry which is preliminary data.</text>
</comment>
<gene>
    <name evidence="2" type="ORF">I553_3908</name>
</gene>
<organism evidence="2">
    <name type="scientific">Mycobacterium xenopi 4042</name>
    <dbReference type="NCBI Taxonomy" id="1299334"/>
    <lineage>
        <taxon>Bacteria</taxon>
        <taxon>Bacillati</taxon>
        <taxon>Actinomycetota</taxon>
        <taxon>Actinomycetes</taxon>
        <taxon>Mycobacteriales</taxon>
        <taxon>Mycobacteriaceae</taxon>
        <taxon>Mycobacterium</taxon>
    </lineage>
</organism>
<dbReference type="EMBL" id="JAOB01000051">
    <property type="protein sequence ID" value="EUA32821.1"/>
    <property type="molecule type" value="Genomic_DNA"/>
</dbReference>
<dbReference type="PATRIC" id="fig|1299334.3.peg.5529"/>
<name>X8ANX8_MYCXE</name>
<feature type="region of interest" description="Disordered" evidence="1">
    <location>
        <begin position="175"/>
        <end position="260"/>
    </location>
</feature>
<accession>X8ANX8</accession>
<feature type="compositionally biased region" description="Low complexity" evidence="1">
    <location>
        <begin position="216"/>
        <end position="236"/>
    </location>
</feature>
<proteinExistence type="predicted"/>